<evidence type="ECO:0000313" key="4">
    <source>
        <dbReference type="EMBL" id="SFV34778.1"/>
    </source>
</evidence>
<dbReference type="GO" id="GO:0016491">
    <property type="term" value="F:oxidoreductase activity"/>
    <property type="evidence" value="ECO:0007669"/>
    <property type="project" value="UniProtKB-KW"/>
</dbReference>
<evidence type="ECO:0000313" key="5">
    <source>
        <dbReference type="Proteomes" id="UP000199074"/>
    </source>
</evidence>
<evidence type="ECO:0000256" key="1">
    <source>
        <dbReference type="ARBA" id="ARBA00006484"/>
    </source>
</evidence>
<protein>
    <submittedName>
        <fullName evidence="4">Short-chain dehydrogenase</fullName>
    </submittedName>
</protein>
<keyword evidence="3" id="KW-0560">Oxidoreductase</keyword>
<sequence>MRKVAWIIGGGSGIGAAVARRLAAEGFVVAISGRRADKLDTVAREHADIRPYVLDVTDRLATERVAAQVVSDLGRIDVFLFGAAAWQPMPAGDYDFDKFNVIVDTNYLGLVRLASPVIAQMRRQGGGDFAVISSVAGYFGLPRSGAYSSTKAGLISLLETMRTELAGDGIKVRMIAPGFVVSELTDRNEFPMPFLMATDDAARRIVEGLLRSQRFEIAFPKRMVWLMKTIRWLPYPVFFALMKRVLPKQ</sequence>
<dbReference type="InterPro" id="IPR036291">
    <property type="entry name" value="NAD(P)-bd_dom_sf"/>
</dbReference>
<accession>A0A1I7NJE5</accession>
<evidence type="ECO:0000256" key="3">
    <source>
        <dbReference type="ARBA" id="ARBA00023002"/>
    </source>
</evidence>
<dbReference type="Proteomes" id="UP000199074">
    <property type="component" value="Unassembled WGS sequence"/>
</dbReference>
<dbReference type="RefSeq" id="WP_092424101.1">
    <property type="nucleotide sequence ID" value="NZ_FPCK01000002.1"/>
</dbReference>
<keyword evidence="5" id="KW-1185">Reference proteome</keyword>
<keyword evidence="2" id="KW-0521">NADP</keyword>
<dbReference type="EMBL" id="FPCK01000002">
    <property type="protein sequence ID" value="SFV34778.1"/>
    <property type="molecule type" value="Genomic_DNA"/>
</dbReference>
<dbReference type="GO" id="GO:0005829">
    <property type="term" value="C:cytosol"/>
    <property type="evidence" value="ECO:0007669"/>
    <property type="project" value="TreeGrafter"/>
</dbReference>
<evidence type="ECO:0000256" key="2">
    <source>
        <dbReference type="ARBA" id="ARBA00022857"/>
    </source>
</evidence>
<dbReference type="STRING" id="429728.SAMN05216456_1989"/>
<gene>
    <name evidence="4" type="ORF">SAMN05216456_1989</name>
</gene>
<reference evidence="4 5" key="1">
    <citation type="submission" date="2016-10" db="EMBL/GenBank/DDBJ databases">
        <authorList>
            <person name="de Groot N.N."/>
        </authorList>
    </citation>
    <scope>NUCLEOTIDE SEQUENCE [LARGE SCALE GENOMIC DNA]</scope>
    <source>
        <strain evidence="4 5">IPL20</strain>
    </source>
</reference>
<proteinExistence type="inferred from homology"/>
<dbReference type="OrthoDB" id="335726at2"/>
<comment type="similarity">
    <text evidence="1">Belongs to the short-chain dehydrogenases/reductases (SDR) family.</text>
</comment>
<dbReference type="PRINTS" id="PR00081">
    <property type="entry name" value="GDHRDH"/>
</dbReference>
<organism evidence="4 5">
    <name type="scientific">Devosia crocina</name>
    <dbReference type="NCBI Taxonomy" id="429728"/>
    <lineage>
        <taxon>Bacteria</taxon>
        <taxon>Pseudomonadati</taxon>
        <taxon>Pseudomonadota</taxon>
        <taxon>Alphaproteobacteria</taxon>
        <taxon>Hyphomicrobiales</taxon>
        <taxon>Devosiaceae</taxon>
        <taxon>Devosia</taxon>
    </lineage>
</organism>
<dbReference type="PANTHER" id="PTHR43391">
    <property type="entry name" value="RETINOL DEHYDROGENASE-RELATED"/>
    <property type="match status" value="1"/>
</dbReference>
<name>A0A1I7NJE5_9HYPH</name>
<dbReference type="Gene3D" id="3.40.50.720">
    <property type="entry name" value="NAD(P)-binding Rossmann-like Domain"/>
    <property type="match status" value="1"/>
</dbReference>
<dbReference type="PANTHER" id="PTHR43391:SF14">
    <property type="entry name" value="DEHYDROGENASE_REDUCTASE SDR FAMILY PROTEIN 7-LIKE"/>
    <property type="match status" value="1"/>
</dbReference>
<dbReference type="SUPFAM" id="SSF51735">
    <property type="entry name" value="NAD(P)-binding Rossmann-fold domains"/>
    <property type="match status" value="1"/>
</dbReference>
<dbReference type="Pfam" id="PF00106">
    <property type="entry name" value="adh_short"/>
    <property type="match status" value="1"/>
</dbReference>
<dbReference type="AlphaFoldDB" id="A0A1I7NJE5"/>
<dbReference type="InterPro" id="IPR002347">
    <property type="entry name" value="SDR_fam"/>
</dbReference>
<dbReference type="InterPro" id="IPR020904">
    <property type="entry name" value="Sc_DH/Rdtase_CS"/>
</dbReference>
<dbReference type="PROSITE" id="PS00061">
    <property type="entry name" value="ADH_SHORT"/>
    <property type="match status" value="1"/>
</dbReference>